<gene>
    <name evidence="4" type="ORF">SEMRO_120_G058670.1</name>
</gene>
<protein>
    <recommendedName>
        <fullName evidence="3">PDZ domain-containing protein</fullName>
    </recommendedName>
</protein>
<keyword evidence="2" id="KW-0732">Signal</keyword>
<name>A0A9N8DF70_9STRA</name>
<dbReference type="InterPro" id="IPR041489">
    <property type="entry name" value="PDZ_6"/>
</dbReference>
<proteinExistence type="predicted"/>
<reference evidence="4" key="1">
    <citation type="submission" date="2020-06" db="EMBL/GenBank/DDBJ databases">
        <authorList>
            <consortium name="Plant Systems Biology data submission"/>
        </authorList>
    </citation>
    <scope>NUCLEOTIDE SEQUENCE</scope>
    <source>
        <strain evidence="4">D6</strain>
    </source>
</reference>
<dbReference type="SMART" id="SM00228">
    <property type="entry name" value="PDZ"/>
    <property type="match status" value="1"/>
</dbReference>
<dbReference type="Gene3D" id="2.30.42.10">
    <property type="match status" value="1"/>
</dbReference>
<feature type="signal peptide" evidence="2">
    <location>
        <begin position="1"/>
        <end position="20"/>
    </location>
</feature>
<accession>A0A9N8DF70</accession>
<feature type="chain" id="PRO_5040218629" description="PDZ domain-containing protein" evidence="2">
    <location>
        <begin position="21"/>
        <end position="234"/>
    </location>
</feature>
<feature type="domain" description="PDZ" evidence="3">
    <location>
        <begin position="47"/>
        <end position="129"/>
    </location>
</feature>
<evidence type="ECO:0000256" key="1">
    <source>
        <dbReference type="SAM" id="MobiDB-lite"/>
    </source>
</evidence>
<evidence type="ECO:0000256" key="2">
    <source>
        <dbReference type="SAM" id="SignalP"/>
    </source>
</evidence>
<dbReference type="OrthoDB" id="42569at2759"/>
<dbReference type="Proteomes" id="UP001153069">
    <property type="component" value="Unassembled WGS sequence"/>
</dbReference>
<dbReference type="InterPro" id="IPR036034">
    <property type="entry name" value="PDZ_sf"/>
</dbReference>
<dbReference type="AlphaFoldDB" id="A0A9N8DF70"/>
<dbReference type="SUPFAM" id="SSF50156">
    <property type="entry name" value="PDZ domain-like"/>
    <property type="match status" value="1"/>
</dbReference>
<keyword evidence="5" id="KW-1185">Reference proteome</keyword>
<dbReference type="CDD" id="cd00136">
    <property type="entry name" value="PDZ_canonical"/>
    <property type="match status" value="1"/>
</dbReference>
<feature type="region of interest" description="Disordered" evidence="1">
    <location>
        <begin position="183"/>
        <end position="212"/>
    </location>
</feature>
<dbReference type="Pfam" id="PF17820">
    <property type="entry name" value="PDZ_6"/>
    <property type="match status" value="1"/>
</dbReference>
<evidence type="ECO:0000313" key="4">
    <source>
        <dbReference type="EMBL" id="CAB9501873.1"/>
    </source>
</evidence>
<comment type="caution">
    <text evidence="4">The sequence shown here is derived from an EMBL/GenBank/DDBJ whole genome shotgun (WGS) entry which is preliminary data.</text>
</comment>
<sequence>MMKSILVGGVLGLLIPLTTSFTTIPTVGTQALRSTSLFGIAVDDIEDVGYYAKIKKPLGVVFGENKEPYLGLRVDDVELGSAGGAAGLRVGDQLMAVNDVVVIGNSFDEAMGLLQSSPAKMTLLLYRGSVRDVYNILNKRGIEADSDGGEEEVIMDENYESPVRVEVVPEENFDFMKAFSKLTGGGAKRDQDDDDEYIASAPPKQEKKKGGGLFGMFGESIQLDGDDATGTKIK</sequence>
<organism evidence="4 5">
    <name type="scientific">Seminavis robusta</name>
    <dbReference type="NCBI Taxonomy" id="568900"/>
    <lineage>
        <taxon>Eukaryota</taxon>
        <taxon>Sar</taxon>
        <taxon>Stramenopiles</taxon>
        <taxon>Ochrophyta</taxon>
        <taxon>Bacillariophyta</taxon>
        <taxon>Bacillariophyceae</taxon>
        <taxon>Bacillariophycidae</taxon>
        <taxon>Naviculales</taxon>
        <taxon>Naviculaceae</taxon>
        <taxon>Seminavis</taxon>
    </lineage>
</organism>
<dbReference type="PROSITE" id="PS50106">
    <property type="entry name" value="PDZ"/>
    <property type="match status" value="1"/>
</dbReference>
<evidence type="ECO:0000259" key="3">
    <source>
        <dbReference type="PROSITE" id="PS50106"/>
    </source>
</evidence>
<dbReference type="InterPro" id="IPR001478">
    <property type="entry name" value="PDZ"/>
</dbReference>
<evidence type="ECO:0000313" key="5">
    <source>
        <dbReference type="Proteomes" id="UP001153069"/>
    </source>
</evidence>
<dbReference type="EMBL" id="CAICTM010000119">
    <property type="protein sequence ID" value="CAB9501873.1"/>
    <property type="molecule type" value="Genomic_DNA"/>
</dbReference>